<organism evidence="1 2">
    <name type="scientific">Nitrospira moscoviensis</name>
    <dbReference type="NCBI Taxonomy" id="42253"/>
    <lineage>
        <taxon>Bacteria</taxon>
        <taxon>Pseudomonadati</taxon>
        <taxon>Nitrospirota</taxon>
        <taxon>Nitrospiria</taxon>
        <taxon>Nitrospirales</taxon>
        <taxon>Nitrospiraceae</taxon>
        <taxon>Nitrospira</taxon>
    </lineage>
</organism>
<dbReference type="Proteomes" id="UP000069205">
    <property type="component" value="Chromosome"/>
</dbReference>
<dbReference type="EMBL" id="CP011801">
    <property type="protein sequence ID" value="ALA59755.1"/>
    <property type="molecule type" value="Genomic_DNA"/>
</dbReference>
<dbReference type="KEGG" id="nmv:NITMOv2_3363"/>
<name>A0A0K2GFL8_NITMO</name>
<dbReference type="AlphaFoldDB" id="A0A0K2GFL8"/>
<gene>
    <name evidence="1" type="ORF">NITMOv2_3363</name>
</gene>
<dbReference type="RefSeq" id="WP_053380714.1">
    <property type="nucleotide sequence ID" value="NZ_CP011801.1"/>
</dbReference>
<sequence>MYAWAGSRPQRCVKIGVDAVAWAETQRNWRGRRRHRCAMSPLPDGVVRPSPAELNLSDLGTLEGRLRALAGPAPAWRLGGRELLKDIPRPIVLLLPDAAVRAVVLHLEQLPRRREEREALIRWRLGQEQLFPLAGARVVSQVYGGAQAGDGQGHTVLAVAVQESVLQQYETLCEAVGLIPQEVGLTSLQLFELWRRASGLRQWQRRDLLWASLADRSLTTMVFQQGRLLFYRCKLLGSEAAEITADSRLLTKIVEECGASLDACQQRHPHALVKEAVVCAGGDLSALQAQIEAELELSVEPLGWRAVETLGWVTRGSQPGMASLSAVAGLC</sequence>
<keyword evidence="2" id="KW-1185">Reference proteome</keyword>
<evidence type="ECO:0000313" key="2">
    <source>
        <dbReference type="Proteomes" id="UP000069205"/>
    </source>
</evidence>
<accession>A0A0K2GFL8</accession>
<dbReference type="STRING" id="42253.NITMOv2_3363"/>
<proteinExistence type="predicted"/>
<evidence type="ECO:0000313" key="1">
    <source>
        <dbReference type="EMBL" id="ALA59755.1"/>
    </source>
</evidence>
<protein>
    <recommendedName>
        <fullName evidence="3">GspL cytoplasmic actin-ATPase-like domain-containing protein</fullName>
    </recommendedName>
</protein>
<dbReference type="PATRIC" id="fig|42253.5.peg.3317"/>
<evidence type="ECO:0008006" key="3">
    <source>
        <dbReference type="Google" id="ProtNLM"/>
    </source>
</evidence>
<reference evidence="1 2" key="1">
    <citation type="journal article" date="2015" name="Proc. Natl. Acad. Sci. U.S.A.">
        <title>Expanded metabolic versatility of ubiquitous nitrite-oxidizing bacteria from the genus Nitrospira.</title>
        <authorList>
            <person name="Koch H."/>
            <person name="Lucker S."/>
            <person name="Albertsen M."/>
            <person name="Kitzinger K."/>
            <person name="Herbold C."/>
            <person name="Spieck E."/>
            <person name="Nielsen P.H."/>
            <person name="Wagner M."/>
            <person name="Daims H."/>
        </authorList>
    </citation>
    <scope>NUCLEOTIDE SEQUENCE [LARGE SCALE GENOMIC DNA]</scope>
    <source>
        <strain evidence="1 2">NSP M-1</strain>
    </source>
</reference>